<name>A0A151PAG1_ALLMI</name>
<dbReference type="AlphaFoldDB" id="A0A151PAG1"/>
<keyword evidence="1" id="KW-0812">Transmembrane</keyword>
<evidence type="ECO:0000256" key="2">
    <source>
        <dbReference type="SAM" id="SignalP"/>
    </source>
</evidence>
<sequence length="124" mass="14371">MCCFYQRQTQNCTVLLNWLVMVVENWLADAWAWWAENMACENAWDQADQEFWVQLLVLECENVKALWKQTTVLGRAVQARDNDYWVLDTILVLAVAFVLPTAWSPTLVLPAPWKPPNSSPSPWT</sequence>
<feature type="signal peptide" evidence="2">
    <location>
        <begin position="1"/>
        <end position="30"/>
    </location>
</feature>
<feature type="chain" id="PRO_5007586846" evidence="2">
    <location>
        <begin position="31"/>
        <end position="124"/>
    </location>
</feature>
<proteinExistence type="predicted"/>
<keyword evidence="2" id="KW-0732">Signal</keyword>
<dbReference type="EMBL" id="AKHW03000533">
    <property type="protein sequence ID" value="KYO46076.1"/>
    <property type="molecule type" value="Genomic_DNA"/>
</dbReference>
<protein>
    <submittedName>
        <fullName evidence="3">Uncharacterized protein</fullName>
    </submittedName>
</protein>
<evidence type="ECO:0000313" key="4">
    <source>
        <dbReference type="Proteomes" id="UP000050525"/>
    </source>
</evidence>
<gene>
    <name evidence="3" type="ORF">Y1Q_0021653</name>
</gene>
<keyword evidence="4" id="KW-1185">Reference proteome</keyword>
<comment type="caution">
    <text evidence="3">The sequence shown here is derived from an EMBL/GenBank/DDBJ whole genome shotgun (WGS) entry which is preliminary data.</text>
</comment>
<accession>A0A151PAG1</accession>
<keyword evidence="1" id="KW-0472">Membrane</keyword>
<evidence type="ECO:0000313" key="3">
    <source>
        <dbReference type="EMBL" id="KYO46076.1"/>
    </source>
</evidence>
<organism evidence="3 4">
    <name type="scientific">Alligator mississippiensis</name>
    <name type="common">American alligator</name>
    <dbReference type="NCBI Taxonomy" id="8496"/>
    <lineage>
        <taxon>Eukaryota</taxon>
        <taxon>Metazoa</taxon>
        <taxon>Chordata</taxon>
        <taxon>Craniata</taxon>
        <taxon>Vertebrata</taxon>
        <taxon>Euteleostomi</taxon>
        <taxon>Archelosauria</taxon>
        <taxon>Archosauria</taxon>
        <taxon>Crocodylia</taxon>
        <taxon>Alligatoridae</taxon>
        <taxon>Alligatorinae</taxon>
        <taxon>Alligator</taxon>
    </lineage>
</organism>
<reference evidence="3 4" key="1">
    <citation type="journal article" date="2012" name="Genome Biol.">
        <title>Sequencing three crocodilian genomes to illuminate the evolution of archosaurs and amniotes.</title>
        <authorList>
            <person name="St John J.A."/>
            <person name="Braun E.L."/>
            <person name="Isberg S.R."/>
            <person name="Miles L.G."/>
            <person name="Chong A.Y."/>
            <person name="Gongora J."/>
            <person name="Dalzell P."/>
            <person name="Moran C."/>
            <person name="Bed'hom B."/>
            <person name="Abzhanov A."/>
            <person name="Burgess S.C."/>
            <person name="Cooksey A.M."/>
            <person name="Castoe T.A."/>
            <person name="Crawford N.G."/>
            <person name="Densmore L.D."/>
            <person name="Drew J.C."/>
            <person name="Edwards S.V."/>
            <person name="Faircloth B.C."/>
            <person name="Fujita M.K."/>
            <person name="Greenwold M.J."/>
            <person name="Hoffmann F.G."/>
            <person name="Howard J.M."/>
            <person name="Iguchi T."/>
            <person name="Janes D.E."/>
            <person name="Khan S.Y."/>
            <person name="Kohno S."/>
            <person name="de Koning A.J."/>
            <person name="Lance S.L."/>
            <person name="McCarthy F.M."/>
            <person name="McCormack J.E."/>
            <person name="Merchant M.E."/>
            <person name="Peterson D.G."/>
            <person name="Pollock D.D."/>
            <person name="Pourmand N."/>
            <person name="Raney B.J."/>
            <person name="Roessler K.A."/>
            <person name="Sanford J.R."/>
            <person name="Sawyer R.H."/>
            <person name="Schmidt C.J."/>
            <person name="Triplett E.W."/>
            <person name="Tuberville T.D."/>
            <person name="Venegas-Anaya M."/>
            <person name="Howard J.T."/>
            <person name="Jarvis E.D."/>
            <person name="Guillette L.J.Jr."/>
            <person name="Glenn T.C."/>
            <person name="Green R.E."/>
            <person name="Ray D.A."/>
        </authorList>
    </citation>
    <scope>NUCLEOTIDE SEQUENCE [LARGE SCALE GENOMIC DNA]</scope>
    <source>
        <strain evidence="3">KSC_2009_1</strain>
    </source>
</reference>
<keyword evidence="1" id="KW-1133">Transmembrane helix</keyword>
<dbReference type="Proteomes" id="UP000050525">
    <property type="component" value="Unassembled WGS sequence"/>
</dbReference>
<feature type="transmembrane region" description="Helical" evidence="1">
    <location>
        <begin position="84"/>
        <end position="103"/>
    </location>
</feature>
<evidence type="ECO:0000256" key="1">
    <source>
        <dbReference type="SAM" id="Phobius"/>
    </source>
</evidence>